<keyword evidence="3" id="KW-1185">Reference proteome</keyword>
<name>A0AAV4QCT3_CAEEX</name>
<comment type="caution">
    <text evidence="2">The sequence shown here is derived from an EMBL/GenBank/DDBJ whole genome shotgun (WGS) entry which is preliminary data.</text>
</comment>
<protein>
    <submittedName>
        <fullName evidence="2">Uncharacterized protein</fullName>
    </submittedName>
</protein>
<organism evidence="2 3">
    <name type="scientific">Caerostris extrusa</name>
    <name type="common">Bark spider</name>
    <name type="synonym">Caerostris bankana</name>
    <dbReference type="NCBI Taxonomy" id="172846"/>
    <lineage>
        <taxon>Eukaryota</taxon>
        <taxon>Metazoa</taxon>
        <taxon>Ecdysozoa</taxon>
        <taxon>Arthropoda</taxon>
        <taxon>Chelicerata</taxon>
        <taxon>Arachnida</taxon>
        <taxon>Araneae</taxon>
        <taxon>Araneomorphae</taxon>
        <taxon>Entelegynae</taxon>
        <taxon>Araneoidea</taxon>
        <taxon>Araneidae</taxon>
        <taxon>Caerostris</taxon>
    </lineage>
</organism>
<proteinExistence type="predicted"/>
<evidence type="ECO:0000256" key="1">
    <source>
        <dbReference type="SAM" id="MobiDB-lite"/>
    </source>
</evidence>
<evidence type="ECO:0000313" key="3">
    <source>
        <dbReference type="Proteomes" id="UP001054945"/>
    </source>
</evidence>
<gene>
    <name evidence="2" type="ORF">CEXT_165091</name>
</gene>
<dbReference type="EMBL" id="BPLR01006167">
    <property type="protein sequence ID" value="GIY07868.1"/>
    <property type="molecule type" value="Genomic_DNA"/>
</dbReference>
<dbReference type="AlphaFoldDB" id="A0AAV4QCT3"/>
<feature type="region of interest" description="Disordered" evidence="1">
    <location>
        <begin position="70"/>
        <end position="89"/>
    </location>
</feature>
<evidence type="ECO:0000313" key="2">
    <source>
        <dbReference type="EMBL" id="GIY07868.1"/>
    </source>
</evidence>
<sequence length="114" mass="12430">MSWMHLESFRTLMINLLVTDTEDDLRQFAVTVIVTHGFSQLYSLDLFGSRNHHVPSPVSMTLLLNSLGGGRGGGEKKIEKSTQVGSKDSFSPKIPYGLSSSNACFVPHSLSSSN</sequence>
<accession>A0AAV4QCT3</accession>
<dbReference type="Proteomes" id="UP001054945">
    <property type="component" value="Unassembled WGS sequence"/>
</dbReference>
<reference evidence="2 3" key="1">
    <citation type="submission" date="2021-06" db="EMBL/GenBank/DDBJ databases">
        <title>Caerostris extrusa draft genome.</title>
        <authorList>
            <person name="Kono N."/>
            <person name="Arakawa K."/>
        </authorList>
    </citation>
    <scope>NUCLEOTIDE SEQUENCE [LARGE SCALE GENOMIC DNA]</scope>
</reference>